<protein>
    <submittedName>
        <fullName evidence="1">Uncharacterized protein</fullName>
    </submittedName>
</protein>
<name>A0ACC3ACT7_9EURO</name>
<keyword evidence="2" id="KW-1185">Reference proteome</keyword>
<comment type="caution">
    <text evidence="1">The sequence shown here is derived from an EMBL/GenBank/DDBJ whole genome shotgun (WGS) entry which is preliminary data.</text>
</comment>
<dbReference type="Proteomes" id="UP001172386">
    <property type="component" value="Unassembled WGS sequence"/>
</dbReference>
<gene>
    <name evidence="1" type="ORF">H2198_002896</name>
</gene>
<dbReference type="EMBL" id="JAPDRQ010000036">
    <property type="protein sequence ID" value="KAJ9659827.1"/>
    <property type="molecule type" value="Genomic_DNA"/>
</dbReference>
<accession>A0ACC3ACT7</accession>
<reference evidence="1" key="1">
    <citation type="submission" date="2022-10" db="EMBL/GenBank/DDBJ databases">
        <title>Culturing micro-colonial fungi from biological soil crusts in the Mojave desert and describing Neophaeococcomyces mojavensis, and introducing the new genera and species Taxawa tesnikishii.</title>
        <authorList>
            <person name="Kurbessoian T."/>
            <person name="Stajich J.E."/>
        </authorList>
    </citation>
    <scope>NUCLEOTIDE SEQUENCE</scope>
    <source>
        <strain evidence="1">JES_112</strain>
    </source>
</reference>
<evidence type="ECO:0000313" key="1">
    <source>
        <dbReference type="EMBL" id="KAJ9659827.1"/>
    </source>
</evidence>
<proteinExistence type="predicted"/>
<sequence>MSRLLLTTRTTRNALFQIPSRSFTLTHRTFAETSVKDKGAQNSRPGWEGRGGDDHVLHRDGTDVQSDSSLDARKQKDKGEEGSTAISQKDENKNAKKAKEENPEAPEPIIGMTGERGSKQA</sequence>
<organism evidence="1 2">
    <name type="scientific">Neophaeococcomyces mojaviensis</name>
    <dbReference type="NCBI Taxonomy" id="3383035"/>
    <lineage>
        <taxon>Eukaryota</taxon>
        <taxon>Fungi</taxon>
        <taxon>Dikarya</taxon>
        <taxon>Ascomycota</taxon>
        <taxon>Pezizomycotina</taxon>
        <taxon>Eurotiomycetes</taxon>
        <taxon>Chaetothyriomycetidae</taxon>
        <taxon>Chaetothyriales</taxon>
        <taxon>Chaetothyriales incertae sedis</taxon>
        <taxon>Neophaeococcomyces</taxon>
    </lineage>
</organism>
<evidence type="ECO:0000313" key="2">
    <source>
        <dbReference type="Proteomes" id="UP001172386"/>
    </source>
</evidence>